<accession>A0A2I1D905</accession>
<proteinExistence type="predicted"/>
<dbReference type="VEuPathDB" id="FungiDB:P168DRAFT_279806"/>
<dbReference type="EC" id="2.7.11.1" evidence="1"/>
<dbReference type="InterPro" id="IPR011009">
    <property type="entry name" value="Kinase-like_dom_sf"/>
</dbReference>
<name>A0A2I1D905_ASPC2</name>
<reference evidence="6" key="1">
    <citation type="submission" date="2016-12" db="EMBL/GenBank/DDBJ databases">
        <title>The genomes of Aspergillus section Nigri reveals drivers in fungal speciation.</title>
        <authorList>
            <consortium name="DOE Joint Genome Institute"/>
            <person name="Vesth T.C."/>
            <person name="Nybo J."/>
            <person name="Theobald S."/>
            <person name="Brandl J."/>
            <person name="Frisvad J.C."/>
            <person name="Nielsen K.F."/>
            <person name="Lyhne E.K."/>
            <person name="Kogle M.E."/>
            <person name="Kuo A."/>
            <person name="Riley R."/>
            <person name="Clum A."/>
            <person name="Nolan M."/>
            <person name="Lipzen A."/>
            <person name="Salamov A."/>
            <person name="Henrissat B."/>
            <person name="Wiebenga A."/>
            <person name="De vries R.P."/>
            <person name="Grigoriev I.V."/>
            <person name="Mortensen U.H."/>
            <person name="Andersen M.R."/>
            <person name="Baker S.E."/>
        </authorList>
    </citation>
    <scope>NUCLEOTIDE SEQUENCE</scope>
    <source>
        <strain evidence="6">IBT 28561</strain>
    </source>
</reference>
<dbReference type="Gene3D" id="1.10.510.10">
    <property type="entry name" value="Transferase(Phosphotransferase) domain 1"/>
    <property type="match status" value="1"/>
</dbReference>
<feature type="domain" description="Fungal-type protein kinase" evidence="5">
    <location>
        <begin position="233"/>
        <end position="620"/>
    </location>
</feature>
<dbReference type="GeneID" id="36543341"/>
<evidence type="ECO:0000256" key="2">
    <source>
        <dbReference type="ARBA" id="ARBA00047899"/>
    </source>
</evidence>
<dbReference type="Pfam" id="PF17667">
    <property type="entry name" value="Pkinase_fungal"/>
    <property type="match status" value="1"/>
</dbReference>
<dbReference type="EMBL" id="MSFM01000003">
    <property type="protein sequence ID" value="PKY06361.1"/>
    <property type="molecule type" value="Genomic_DNA"/>
</dbReference>
<dbReference type="AlphaFoldDB" id="A0A2I1D905"/>
<gene>
    <name evidence="6" type="ORF">P168DRAFT_279806</name>
</gene>
<evidence type="ECO:0000256" key="3">
    <source>
        <dbReference type="ARBA" id="ARBA00048679"/>
    </source>
</evidence>
<evidence type="ECO:0000256" key="4">
    <source>
        <dbReference type="SAM" id="MobiDB-lite"/>
    </source>
</evidence>
<dbReference type="PROSITE" id="PS00109">
    <property type="entry name" value="PROTEIN_KINASE_TYR"/>
    <property type="match status" value="1"/>
</dbReference>
<dbReference type="RefSeq" id="XP_024694955.1">
    <property type="nucleotide sequence ID" value="XM_024835817.1"/>
</dbReference>
<comment type="catalytic activity">
    <reaction evidence="2">
        <text>L-threonyl-[protein] + ATP = O-phospho-L-threonyl-[protein] + ADP + H(+)</text>
        <dbReference type="Rhea" id="RHEA:46608"/>
        <dbReference type="Rhea" id="RHEA-COMP:11060"/>
        <dbReference type="Rhea" id="RHEA-COMP:11605"/>
        <dbReference type="ChEBI" id="CHEBI:15378"/>
        <dbReference type="ChEBI" id="CHEBI:30013"/>
        <dbReference type="ChEBI" id="CHEBI:30616"/>
        <dbReference type="ChEBI" id="CHEBI:61977"/>
        <dbReference type="ChEBI" id="CHEBI:456216"/>
        <dbReference type="EC" id="2.7.11.1"/>
    </reaction>
</comment>
<dbReference type="SUPFAM" id="SSF56112">
    <property type="entry name" value="Protein kinase-like (PK-like)"/>
    <property type="match status" value="1"/>
</dbReference>
<organism evidence="6 7">
    <name type="scientific">Aspergillus campestris (strain IBT 28561)</name>
    <dbReference type="NCBI Taxonomy" id="1392248"/>
    <lineage>
        <taxon>Eukaryota</taxon>
        <taxon>Fungi</taxon>
        <taxon>Dikarya</taxon>
        <taxon>Ascomycota</taxon>
        <taxon>Pezizomycotina</taxon>
        <taxon>Eurotiomycetes</taxon>
        <taxon>Eurotiomycetidae</taxon>
        <taxon>Eurotiales</taxon>
        <taxon>Aspergillaceae</taxon>
        <taxon>Aspergillus</taxon>
        <taxon>Aspergillus subgen. Circumdati</taxon>
    </lineage>
</organism>
<comment type="caution">
    <text evidence="6">The sequence shown here is derived from an EMBL/GenBank/DDBJ whole genome shotgun (WGS) entry which is preliminary data.</text>
</comment>
<dbReference type="Proteomes" id="UP000234254">
    <property type="component" value="Unassembled WGS sequence"/>
</dbReference>
<comment type="catalytic activity">
    <reaction evidence="3">
        <text>L-seryl-[protein] + ATP = O-phospho-L-seryl-[protein] + ADP + H(+)</text>
        <dbReference type="Rhea" id="RHEA:17989"/>
        <dbReference type="Rhea" id="RHEA-COMP:9863"/>
        <dbReference type="Rhea" id="RHEA-COMP:11604"/>
        <dbReference type="ChEBI" id="CHEBI:15378"/>
        <dbReference type="ChEBI" id="CHEBI:29999"/>
        <dbReference type="ChEBI" id="CHEBI:30616"/>
        <dbReference type="ChEBI" id="CHEBI:83421"/>
        <dbReference type="ChEBI" id="CHEBI:456216"/>
        <dbReference type="EC" id="2.7.11.1"/>
    </reaction>
</comment>
<dbReference type="PANTHER" id="PTHR38248:SF2">
    <property type="entry name" value="FUNK1 11"/>
    <property type="match status" value="1"/>
</dbReference>
<dbReference type="GO" id="GO:0004674">
    <property type="term" value="F:protein serine/threonine kinase activity"/>
    <property type="evidence" value="ECO:0007669"/>
    <property type="project" value="UniProtKB-EC"/>
</dbReference>
<evidence type="ECO:0000313" key="6">
    <source>
        <dbReference type="EMBL" id="PKY06361.1"/>
    </source>
</evidence>
<dbReference type="InterPro" id="IPR008266">
    <property type="entry name" value="Tyr_kinase_AS"/>
</dbReference>
<sequence length="717" mass="80586">MSYPALSELSKAEPIKDGLDAFRTQSHLPSLSGRDVFRNDLGWLIPDALSNESDISRVLSPLSSVLDNEPDVTIWRKAYSAAINRTPPPRPVVTRNEASSSPTMWPMADSFEYERRADAMLEQELGSMYIDVPGFFDAYLGRAEEVETAAATIMRSFGEDSIYDNSMGWTDWPRAAQKQDVHHWLGQKFFLLRDLATKQNLAVDDKTFVQASQSRCRSAARRQLYVAIATSQIDARKRNARWSDILIPGELDSDSDLDGCSTTWLELGRSVREVFPAQDRRFVLGFTLCGSIMRLWAFDRSGAISSSSFDINEEGLLFVSTMLGFLHMSEKQLGFDPTILKSDAEEKSIAITRNGQVERVVLDEIINQSPRIAGKSDKMLEGPSGRSAQNPHRELLPEVTQKGVVNVARYYHHQEVTINGQVDDIQNIRKGLDVTQGTYYGTNHAQSTNTEGWLLVGSSNRTRDAIWSSGARPRKGARLDSSVHEPKHLPKNRVHRRIFTRDYGKPIYKASSPAVLLRALEQCIEGHQSLYTKAGILHGDISPSNLLINEETNYPYPSFLIGLDLSHREQPSLSPSTTEPRERTRKTGTRPFTAIGLLLNEQPSFHHDLESFFWVLFWICIHHNGTDQNFQPTMFNLWDDDSDSHLAFSKTGIVCNARDFSTIMERHCAPFYRPLIPAAADSGRYHGKVSKPALVERTKTAYNVKTNSGGQGLHCPY</sequence>
<dbReference type="OrthoDB" id="5584477at2759"/>
<evidence type="ECO:0000313" key="7">
    <source>
        <dbReference type="Proteomes" id="UP000234254"/>
    </source>
</evidence>
<keyword evidence="7" id="KW-1185">Reference proteome</keyword>
<feature type="region of interest" description="Disordered" evidence="4">
    <location>
        <begin position="568"/>
        <end position="587"/>
    </location>
</feature>
<evidence type="ECO:0000259" key="5">
    <source>
        <dbReference type="Pfam" id="PF17667"/>
    </source>
</evidence>
<evidence type="ECO:0000256" key="1">
    <source>
        <dbReference type="ARBA" id="ARBA00012513"/>
    </source>
</evidence>
<dbReference type="PANTHER" id="PTHR38248">
    <property type="entry name" value="FUNK1 6"/>
    <property type="match status" value="1"/>
</dbReference>
<protein>
    <recommendedName>
        <fullName evidence="1">non-specific serine/threonine protein kinase</fullName>
        <ecNumber evidence="1">2.7.11.1</ecNumber>
    </recommendedName>
</protein>
<dbReference type="InterPro" id="IPR040976">
    <property type="entry name" value="Pkinase_fungal"/>
</dbReference>